<comment type="caution">
    <text evidence="2">The sequence shown here is derived from an EMBL/GenBank/DDBJ whole genome shotgun (WGS) entry which is preliminary data.</text>
</comment>
<gene>
    <name evidence="2" type="ORF">K7X08_016139</name>
</gene>
<evidence type="ECO:0000313" key="2">
    <source>
        <dbReference type="EMBL" id="KAJ8534411.1"/>
    </source>
</evidence>
<proteinExistence type="predicted"/>
<accession>A0A9Q1LH32</accession>
<dbReference type="AlphaFoldDB" id="A0A9Q1LH32"/>
<organism evidence="2 3">
    <name type="scientific">Anisodus acutangulus</name>
    <dbReference type="NCBI Taxonomy" id="402998"/>
    <lineage>
        <taxon>Eukaryota</taxon>
        <taxon>Viridiplantae</taxon>
        <taxon>Streptophyta</taxon>
        <taxon>Embryophyta</taxon>
        <taxon>Tracheophyta</taxon>
        <taxon>Spermatophyta</taxon>
        <taxon>Magnoliopsida</taxon>
        <taxon>eudicotyledons</taxon>
        <taxon>Gunneridae</taxon>
        <taxon>Pentapetalae</taxon>
        <taxon>asterids</taxon>
        <taxon>lamiids</taxon>
        <taxon>Solanales</taxon>
        <taxon>Solanaceae</taxon>
        <taxon>Solanoideae</taxon>
        <taxon>Hyoscyameae</taxon>
        <taxon>Anisodus</taxon>
    </lineage>
</organism>
<sequence length="130" mass="13650">MASTPSVKSSLEKVNESAGSQAVERNSRKSAAASQVSKSSNSESTTSSKELRSNDREVASKQLMAEATTKKKARNALLIRKEGIKNGTVKDSSTSAKSSICRGSTSTDVSDESSCSSFSSSVNKPHKAND</sequence>
<evidence type="ECO:0000256" key="1">
    <source>
        <dbReference type="SAM" id="MobiDB-lite"/>
    </source>
</evidence>
<feature type="compositionally biased region" description="Polar residues" evidence="1">
    <location>
        <begin position="89"/>
        <end position="103"/>
    </location>
</feature>
<feature type="compositionally biased region" description="Basic and acidic residues" evidence="1">
    <location>
        <begin position="49"/>
        <end position="59"/>
    </location>
</feature>
<feature type="compositionally biased region" description="Low complexity" evidence="1">
    <location>
        <begin position="104"/>
        <end position="122"/>
    </location>
</feature>
<keyword evidence="3" id="KW-1185">Reference proteome</keyword>
<feature type="region of interest" description="Disordered" evidence="1">
    <location>
        <begin position="1"/>
        <end position="130"/>
    </location>
</feature>
<protein>
    <submittedName>
        <fullName evidence="2">Uncharacterized protein</fullName>
    </submittedName>
</protein>
<evidence type="ECO:0000313" key="3">
    <source>
        <dbReference type="Proteomes" id="UP001152561"/>
    </source>
</evidence>
<reference evidence="3" key="1">
    <citation type="journal article" date="2023" name="Proc. Natl. Acad. Sci. U.S.A.">
        <title>Genomic and structural basis for evolution of tropane alkaloid biosynthesis.</title>
        <authorList>
            <person name="Wanga Y.-J."/>
            <person name="Taina T."/>
            <person name="Yua J.-Y."/>
            <person name="Lia J."/>
            <person name="Xua B."/>
            <person name="Chenc J."/>
            <person name="D'Auriad J.C."/>
            <person name="Huanga J.-P."/>
            <person name="Huanga S.-X."/>
        </authorList>
    </citation>
    <scope>NUCLEOTIDE SEQUENCE [LARGE SCALE GENOMIC DNA]</scope>
    <source>
        <strain evidence="3">cv. KIB-2019</strain>
    </source>
</reference>
<name>A0A9Q1LH32_9SOLA</name>
<dbReference type="Proteomes" id="UP001152561">
    <property type="component" value="Unassembled WGS sequence"/>
</dbReference>
<feature type="compositionally biased region" description="Low complexity" evidence="1">
    <location>
        <begin position="29"/>
        <end position="48"/>
    </location>
</feature>
<dbReference type="EMBL" id="JAJAGQ010000019">
    <property type="protein sequence ID" value="KAJ8534411.1"/>
    <property type="molecule type" value="Genomic_DNA"/>
</dbReference>